<dbReference type="HOGENOM" id="CLU_2005306_0_0_1"/>
<dbReference type="AlphaFoldDB" id="F8PBI4"/>
<reference evidence="1" key="1">
    <citation type="submission" date="2011-04" db="EMBL/GenBank/DDBJ databases">
        <title>Evolution of plant cell wall degrading machinery underlies the functional diversity of forest fungi.</title>
        <authorList>
            <consortium name="US DOE Joint Genome Institute (JGI-PGF)"/>
            <person name="Eastwood D.C."/>
            <person name="Floudas D."/>
            <person name="Binder M."/>
            <person name="Majcherczyk A."/>
            <person name="Schneider P."/>
            <person name="Aerts A."/>
            <person name="Asiegbu F.O."/>
            <person name="Baker S.E."/>
            <person name="Barry K."/>
            <person name="Bendiksby M."/>
            <person name="Blumentritt M."/>
            <person name="Coutinho P.M."/>
            <person name="Cullen D."/>
            <person name="Cullen D."/>
            <person name="Gathman A."/>
            <person name="Goodell B."/>
            <person name="Henrissat B."/>
            <person name="Ihrmark K."/>
            <person name="Kauserud H."/>
            <person name="Kohler A."/>
            <person name="LaButti K."/>
            <person name="Lapidus A."/>
            <person name="Lavin J.L."/>
            <person name="Lee Y.-H."/>
            <person name="Lindquist E."/>
            <person name="Lilly W."/>
            <person name="Lucas S."/>
            <person name="Morin E."/>
            <person name="Murat C."/>
            <person name="Oguiza J.A."/>
            <person name="Park J."/>
            <person name="Pisabarro A.G."/>
            <person name="Riley R."/>
            <person name="Rosling A."/>
            <person name="Salamov A."/>
            <person name="Schmidt O."/>
            <person name="Schmutz J."/>
            <person name="Skrede I."/>
            <person name="Stenlid J."/>
            <person name="Wiebenga A."/>
            <person name="Xie X."/>
            <person name="Kues U."/>
            <person name="Hibbett D.S."/>
            <person name="Hoffmeister D."/>
            <person name="Hogberg N."/>
            <person name="Martin F."/>
            <person name="Grigoriev I.V."/>
            <person name="Watkinson S.C."/>
        </authorList>
    </citation>
    <scope>NUCLEOTIDE SEQUENCE</scope>
    <source>
        <strain evidence="1">S7.9</strain>
    </source>
</reference>
<organism>
    <name type="scientific">Serpula lacrymans var. lacrymans (strain S7.9)</name>
    <name type="common">Dry rot fungus</name>
    <dbReference type="NCBI Taxonomy" id="578457"/>
    <lineage>
        <taxon>Eukaryota</taxon>
        <taxon>Fungi</taxon>
        <taxon>Dikarya</taxon>
        <taxon>Basidiomycota</taxon>
        <taxon>Agaricomycotina</taxon>
        <taxon>Agaricomycetes</taxon>
        <taxon>Agaricomycetidae</taxon>
        <taxon>Boletales</taxon>
        <taxon>Coniophorineae</taxon>
        <taxon>Serpulaceae</taxon>
        <taxon>Serpula</taxon>
    </lineage>
</organism>
<dbReference type="OrthoDB" id="65716at2759"/>
<dbReference type="GeneID" id="18821320"/>
<dbReference type="KEGG" id="sla:SERLADRAFT_479249"/>
<accession>F8PBI4</accession>
<name>F8PBI4_SERL9</name>
<dbReference type="Proteomes" id="UP000008064">
    <property type="component" value="Unassembled WGS sequence"/>
</dbReference>
<dbReference type="EMBL" id="GL945443">
    <property type="protein sequence ID" value="EGO19622.1"/>
    <property type="molecule type" value="Genomic_DNA"/>
</dbReference>
<proteinExistence type="predicted"/>
<sequence length="124" mass="13811">MSANKKQTLPSNLQGIYDEIKDLLINTKPKLNDSITDSSSTVGDLYHIAALAKSFTDHRPKSTKAWNKWADVLDQEGVNLWNTSGFFRRDSENNSSVIFAARLSKIFARIDFFTDRGGGLGGEQ</sequence>
<dbReference type="RefSeq" id="XP_007323755.1">
    <property type="nucleotide sequence ID" value="XM_007323693.1"/>
</dbReference>
<protein>
    <submittedName>
        <fullName evidence="1">Uncharacterized protein</fullName>
    </submittedName>
</protein>
<evidence type="ECO:0000313" key="1">
    <source>
        <dbReference type="EMBL" id="EGO19622.1"/>
    </source>
</evidence>
<gene>
    <name evidence="1" type="ORF">SERLADRAFT_479249</name>
</gene>